<evidence type="ECO:0000313" key="1">
    <source>
        <dbReference type="EMBL" id="AYV80496.1"/>
    </source>
</evidence>
<reference evidence="1" key="1">
    <citation type="submission" date="2018-10" db="EMBL/GenBank/DDBJ databases">
        <title>Hidden diversity of soil giant viruses.</title>
        <authorList>
            <person name="Schulz F."/>
            <person name="Alteio L."/>
            <person name="Goudeau D."/>
            <person name="Ryan E.M."/>
            <person name="Malmstrom R.R."/>
            <person name="Blanchard J."/>
            <person name="Woyke T."/>
        </authorList>
    </citation>
    <scope>NUCLEOTIDE SEQUENCE</scope>
    <source>
        <strain evidence="1">HAV1</strain>
    </source>
</reference>
<proteinExistence type="predicted"/>
<gene>
    <name evidence="1" type="ORF">Harvfovirus2_26</name>
</gene>
<dbReference type="EMBL" id="MK072244">
    <property type="protein sequence ID" value="AYV80496.1"/>
    <property type="molecule type" value="Genomic_DNA"/>
</dbReference>
<sequence>MDPSIIYIFQLFMKNLILEQVIISIELSSANNPMEPHASLLLAVLLPQTDKLNLLVANPLPDNPPFFTSLLTFCFSRKNVKHTTETQKYFEQYPLIRDLFKLPVNEACALTKLQIIISKLRQFEKLCYEDLLDRAASDKKVDVFRYLLAITEQIHSKNLPYLQLIFGSAVNTQNFAIVHELAPQMPISWLCRKLNDTISLALTETMMIQLLLFLKDKPMVGCNDVLKYLENTSNITVCLKIENLGFPLESIPHFNMKSYEKRKIELRRQFRNHIATAALLTVVFSYC</sequence>
<protein>
    <submittedName>
        <fullName evidence="1">Uncharacterized protein</fullName>
    </submittedName>
</protein>
<accession>A0A3G4ZZT9</accession>
<name>A0A3G4ZZT9_9VIRU</name>
<organism evidence="1">
    <name type="scientific">Harvfovirus sp</name>
    <dbReference type="NCBI Taxonomy" id="2487768"/>
    <lineage>
        <taxon>Viruses</taxon>
        <taxon>Varidnaviria</taxon>
        <taxon>Bamfordvirae</taxon>
        <taxon>Nucleocytoviricota</taxon>
        <taxon>Megaviricetes</taxon>
        <taxon>Imitervirales</taxon>
        <taxon>Mimiviridae</taxon>
        <taxon>Klosneuvirinae</taxon>
    </lineage>
</organism>